<gene>
    <name evidence="1" type="ORF">PNBC_01595</name>
</gene>
<protein>
    <recommendedName>
        <fullName evidence="3">Restriction endonuclease subunit S</fullName>
    </recommendedName>
</protein>
<sequence>MSREHDFLMMLEATSRIHFDISKILEAKAVEAEKIRNWTLNLINSNSLISHEKQLHESLQIHGQIVELIHGLTKVEKGMNNNLKAVLNVGDVGEESGDLNGFFGSGDDQGDLGL</sequence>
<evidence type="ECO:0008006" key="3">
    <source>
        <dbReference type="Google" id="ProtNLM"/>
    </source>
</evidence>
<dbReference type="InterPro" id="IPR058705">
    <property type="entry name" value="A_ENA"/>
</dbReference>
<dbReference type="STRING" id="1763538.LPB68_06855"/>
<dbReference type="EMBL" id="LSFN01000003">
    <property type="protein sequence ID" value="OAB77551.1"/>
    <property type="molecule type" value="Genomic_DNA"/>
</dbReference>
<comment type="caution">
    <text evidence="1">The sequence shown here is derived from an EMBL/GenBank/DDBJ whole genome shotgun (WGS) entry which is preliminary data.</text>
</comment>
<evidence type="ECO:0000313" key="2">
    <source>
        <dbReference type="Proteomes" id="UP000077134"/>
    </source>
</evidence>
<dbReference type="Pfam" id="PF26595">
    <property type="entry name" value="A_ENA"/>
    <property type="match status" value="1"/>
</dbReference>
<dbReference type="Proteomes" id="UP000077134">
    <property type="component" value="Unassembled WGS sequence"/>
</dbReference>
<dbReference type="AlphaFoldDB" id="A0A167GGI0"/>
<reference evidence="1 2" key="1">
    <citation type="submission" date="2016-02" db="EMBL/GenBank/DDBJ databases">
        <title>Paenibacillus sp. LPB0068, isolated from Crassostrea gigas.</title>
        <authorList>
            <person name="Shin S.-K."/>
            <person name="Yi H."/>
        </authorList>
    </citation>
    <scope>NUCLEOTIDE SEQUENCE [LARGE SCALE GENOMIC DNA]</scope>
    <source>
        <strain evidence="1 2">LPB0068</strain>
    </source>
</reference>
<keyword evidence="2" id="KW-1185">Reference proteome</keyword>
<organism evidence="1 2">
    <name type="scientific">Paenibacillus crassostreae</name>
    <dbReference type="NCBI Taxonomy" id="1763538"/>
    <lineage>
        <taxon>Bacteria</taxon>
        <taxon>Bacillati</taxon>
        <taxon>Bacillota</taxon>
        <taxon>Bacilli</taxon>
        <taxon>Bacillales</taxon>
        <taxon>Paenibacillaceae</taxon>
        <taxon>Paenibacillus</taxon>
    </lineage>
</organism>
<accession>A0A167GGI0</accession>
<dbReference type="OrthoDB" id="2664174at2"/>
<proteinExistence type="predicted"/>
<name>A0A167GGI0_9BACL</name>
<evidence type="ECO:0000313" key="1">
    <source>
        <dbReference type="EMBL" id="OAB77551.1"/>
    </source>
</evidence>
<dbReference type="KEGG" id="pcx:LPB68_06855"/>
<dbReference type="RefSeq" id="WP_068654596.1">
    <property type="nucleotide sequence ID" value="NZ_CP017770.1"/>
</dbReference>